<comment type="caution">
    <text evidence="1">The sequence shown here is derived from an EMBL/GenBank/DDBJ whole genome shotgun (WGS) entry which is preliminary data.</text>
</comment>
<dbReference type="InterPro" id="IPR021335">
    <property type="entry name" value="DUF2948"/>
</dbReference>
<dbReference type="RefSeq" id="WP_165032130.1">
    <property type="nucleotide sequence ID" value="NZ_JAAKZF010000044.1"/>
</dbReference>
<name>A0A6G4WH77_9HYPH</name>
<evidence type="ECO:0000313" key="2">
    <source>
        <dbReference type="Proteomes" id="UP001642900"/>
    </source>
</evidence>
<evidence type="ECO:0000313" key="1">
    <source>
        <dbReference type="EMBL" id="NGO54111.1"/>
    </source>
</evidence>
<organism evidence="1 2">
    <name type="scientific">Allomesorhizobium camelthorni</name>
    <dbReference type="NCBI Taxonomy" id="475069"/>
    <lineage>
        <taxon>Bacteria</taxon>
        <taxon>Pseudomonadati</taxon>
        <taxon>Pseudomonadota</taxon>
        <taxon>Alphaproteobacteria</taxon>
        <taxon>Hyphomicrobiales</taxon>
        <taxon>Phyllobacteriaceae</taxon>
        <taxon>Allomesorhizobium</taxon>
    </lineage>
</organism>
<reference evidence="1 2" key="1">
    <citation type="submission" date="2020-02" db="EMBL/GenBank/DDBJ databases">
        <title>Genome sequence of strain CCNWXJ40-4.</title>
        <authorList>
            <person name="Gao J."/>
            <person name="Sun J."/>
        </authorList>
    </citation>
    <scope>NUCLEOTIDE SEQUENCE [LARGE SCALE GENOMIC DNA]</scope>
    <source>
        <strain evidence="1 2">CCNWXJ 40-4</strain>
    </source>
</reference>
<dbReference type="Pfam" id="PF11164">
    <property type="entry name" value="DUF2948"/>
    <property type="match status" value="1"/>
</dbReference>
<sequence length="145" mass="16238">MDQLKLVALDEEDLRILSAHVQDAVMKTGDLEFLPSLKRFIVPMNRFVWEGKSRFFFRPRPQRRNSVLHFDRVLNAKTSGIARDRPAEILSLLAISFVPMDAPAGIVELIFSGGGAIMLDVECVEARLADLGGAWQASSRPHHKV</sequence>
<accession>A0A6G4WH77</accession>
<proteinExistence type="predicted"/>
<dbReference type="EMBL" id="JAAKZF010000044">
    <property type="protein sequence ID" value="NGO54111.1"/>
    <property type="molecule type" value="Genomic_DNA"/>
</dbReference>
<dbReference type="Proteomes" id="UP001642900">
    <property type="component" value="Unassembled WGS sequence"/>
</dbReference>
<gene>
    <name evidence="1" type="ORF">G6N73_23705</name>
</gene>
<keyword evidence="2" id="KW-1185">Reference proteome</keyword>
<dbReference type="AlphaFoldDB" id="A0A6G4WH77"/>
<protein>
    <submittedName>
        <fullName evidence="1">DUF2948 family protein</fullName>
    </submittedName>
</protein>